<dbReference type="InterPro" id="IPR046350">
    <property type="entry name" value="Cystatin_sf"/>
</dbReference>
<dbReference type="SUPFAM" id="SSF54403">
    <property type="entry name" value="Cystatin/monellin"/>
    <property type="match status" value="1"/>
</dbReference>
<reference evidence="1 2" key="1">
    <citation type="journal article" date="2011" name="Cell">
        <title>The monarch butterfly genome yields insights into long-distance migration.</title>
        <authorList>
            <person name="Zhan S."/>
            <person name="Merlin C."/>
            <person name="Boore J.L."/>
            <person name="Reppert S.M."/>
        </authorList>
    </citation>
    <scope>NUCLEOTIDE SEQUENCE [LARGE SCALE GENOMIC DNA]</scope>
    <source>
        <strain evidence="1">F-2</strain>
    </source>
</reference>
<keyword evidence="2" id="KW-1185">Reference proteome</keyword>
<dbReference type="Gene3D" id="3.10.450.10">
    <property type="match status" value="1"/>
</dbReference>
<dbReference type="Pfam" id="PF00031">
    <property type="entry name" value="Cystatin"/>
    <property type="match status" value="1"/>
</dbReference>
<evidence type="ECO:0000313" key="1">
    <source>
        <dbReference type="EMBL" id="OWR46975.1"/>
    </source>
</evidence>
<dbReference type="OrthoDB" id="6357437at2759"/>
<dbReference type="KEGG" id="dpl:KGM_214600"/>
<dbReference type="FunCoup" id="A0A212EZP1">
    <property type="interactions" value="1"/>
</dbReference>
<dbReference type="InterPro" id="IPR000010">
    <property type="entry name" value="Cystatin_dom"/>
</dbReference>
<accession>A0A212EZP1</accession>
<dbReference type="EMBL" id="AGBW02011239">
    <property type="protein sequence ID" value="OWR46975.1"/>
    <property type="molecule type" value="Genomic_DNA"/>
</dbReference>
<evidence type="ECO:0000313" key="2">
    <source>
        <dbReference type="Proteomes" id="UP000007151"/>
    </source>
</evidence>
<dbReference type="GO" id="GO:0004869">
    <property type="term" value="F:cysteine-type endopeptidase inhibitor activity"/>
    <property type="evidence" value="ECO:0007669"/>
    <property type="project" value="InterPro"/>
</dbReference>
<name>A0A212EZP1_DANPL</name>
<sequence>MIRTDCIFTLLILTVTIMLTEVSSEHFGPVVEDPNLPKYYAMSVDSLNQYEEENGLKNHHAVVKVIKVVTSVVAGLLTTIDFYASKTVCKSSLYELVPPNCPLDNVSPLLLCQSKLWSRPWLNKREIIIECSKAI</sequence>
<dbReference type="Proteomes" id="UP000007151">
    <property type="component" value="Unassembled WGS sequence"/>
</dbReference>
<proteinExistence type="predicted"/>
<gene>
    <name evidence="1" type="ORF">KGM_214600</name>
</gene>
<organism evidence="1 2">
    <name type="scientific">Danaus plexippus plexippus</name>
    <dbReference type="NCBI Taxonomy" id="278856"/>
    <lineage>
        <taxon>Eukaryota</taxon>
        <taxon>Metazoa</taxon>
        <taxon>Ecdysozoa</taxon>
        <taxon>Arthropoda</taxon>
        <taxon>Hexapoda</taxon>
        <taxon>Insecta</taxon>
        <taxon>Pterygota</taxon>
        <taxon>Neoptera</taxon>
        <taxon>Endopterygota</taxon>
        <taxon>Lepidoptera</taxon>
        <taxon>Glossata</taxon>
        <taxon>Ditrysia</taxon>
        <taxon>Papilionoidea</taxon>
        <taxon>Nymphalidae</taxon>
        <taxon>Danainae</taxon>
        <taxon>Danaini</taxon>
        <taxon>Danaina</taxon>
        <taxon>Danaus</taxon>
        <taxon>Danaus</taxon>
    </lineage>
</organism>
<dbReference type="AlphaFoldDB" id="A0A212EZP1"/>
<dbReference type="CDD" id="cd00042">
    <property type="entry name" value="CY"/>
    <property type="match status" value="1"/>
</dbReference>
<comment type="caution">
    <text evidence="1">The sequence shown here is derived from an EMBL/GenBank/DDBJ whole genome shotgun (WGS) entry which is preliminary data.</text>
</comment>
<protein>
    <submittedName>
        <fullName evidence="1">Cysteine proteinase inhibitor</fullName>
    </submittedName>
</protein>